<evidence type="ECO:0000313" key="2">
    <source>
        <dbReference type="Proteomes" id="UP000253506"/>
    </source>
</evidence>
<accession>A0A369A4R3</accession>
<sequence length="222" mass="24874">MEPNYYSIPEALKLLFGSELLREVPSLRTKANSFLRNDLLTFKEELIVHKKSKFIPQTELDTLFNAMLLSAVFADSKEVKAIFSEPKKRQQCAEIVKAMFTRQHSLAGIALSSSKATAFVTCLEGDFDLRTERLPNPFKTLPQATLGNNGSLLRVLLAQAAVLEPMESILMKYLDGEWLEAKALIDQLDANASGVAELKAEIDKKIHEAEEVDDLLDFMLKL</sequence>
<dbReference type="Proteomes" id="UP000253506">
    <property type="component" value="Unassembled WGS sequence"/>
</dbReference>
<proteinExistence type="predicted"/>
<protein>
    <submittedName>
        <fullName evidence="1">Uncharacterized protein</fullName>
    </submittedName>
</protein>
<name>A0A369A4R3_9GAMM</name>
<evidence type="ECO:0000313" key="1">
    <source>
        <dbReference type="EMBL" id="RCX03398.1"/>
    </source>
</evidence>
<dbReference type="OrthoDB" id="5902958at2"/>
<comment type="caution">
    <text evidence="1">The sequence shown here is derived from an EMBL/GenBank/DDBJ whole genome shotgun (WGS) entry which is preliminary data.</text>
</comment>
<dbReference type="EMBL" id="QPJQ01000013">
    <property type="protein sequence ID" value="RCX03398.1"/>
    <property type="molecule type" value="Genomic_DNA"/>
</dbReference>
<reference evidence="1 2" key="1">
    <citation type="submission" date="2018-07" db="EMBL/GenBank/DDBJ databases">
        <title>Genomic Encyclopedia of Type Strains, Phase III (KMG-III): the genomes of soil and plant-associated and newly described type strains.</title>
        <authorList>
            <person name="Whitman W."/>
        </authorList>
    </citation>
    <scope>NUCLEOTIDE SEQUENCE [LARGE SCALE GENOMIC DNA]</scope>
    <source>
        <strain evidence="1 2">CECT 7731</strain>
    </source>
</reference>
<dbReference type="AlphaFoldDB" id="A0A369A4R3"/>
<organism evidence="1 2">
    <name type="scientific">Marinomonas foliarum</name>
    <dbReference type="NCBI Taxonomy" id="491950"/>
    <lineage>
        <taxon>Bacteria</taxon>
        <taxon>Pseudomonadati</taxon>
        <taxon>Pseudomonadota</taxon>
        <taxon>Gammaproteobacteria</taxon>
        <taxon>Oceanospirillales</taxon>
        <taxon>Oceanospirillaceae</taxon>
        <taxon>Marinomonas</taxon>
    </lineage>
</organism>
<gene>
    <name evidence="1" type="ORF">DFP77_11318</name>
</gene>
<dbReference type="RefSeq" id="WP_114411886.1">
    <property type="nucleotide sequence ID" value="NZ_QPJQ01000013.1"/>
</dbReference>